<evidence type="ECO:0000256" key="1">
    <source>
        <dbReference type="SAM" id="SignalP"/>
    </source>
</evidence>
<keyword evidence="3" id="KW-1185">Reference proteome</keyword>
<comment type="caution">
    <text evidence="2">The sequence shown here is derived from an EMBL/GenBank/DDBJ whole genome shotgun (WGS) entry which is preliminary data.</text>
</comment>
<accession>A0A2G2X4L0</accession>
<evidence type="ECO:0000313" key="2">
    <source>
        <dbReference type="EMBL" id="PHT52434.1"/>
    </source>
</evidence>
<dbReference type="AlphaFoldDB" id="A0A2G2X4L0"/>
<proteinExistence type="predicted"/>
<gene>
    <name evidence="2" type="ORF">CQW23_06896</name>
</gene>
<evidence type="ECO:0008006" key="4">
    <source>
        <dbReference type="Google" id="ProtNLM"/>
    </source>
</evidence>
<reference evidence="2 3" key="1">
    <citation type="journal article" date="2017" name="Genome Biol.">
        <title>New reference genome sequences of hot pepper reveal the massive evolution of plant disease-resistance genes by retroduplication.</title>
        <authorList>
            <person name="Kim S."/>
            <person name="Park J."/>
            <person name="Yeom S.I."/>
            <person name="Kim Y.M."/>
            <person name="Seo E."/>
            <person name="Kim K.T."/>
            <person name="Kim M.S."/>
            <person name="Lee J.M."/>
            <person name="Cheong K."/>
            <person name="Shin H.S."/>
            <person name="Kim S.B."/>
            <person name="Han K."/>
            <person name="Lee J."/>
            <person name="Park M."/>
            <person name="Lee H.A."/>
            <person name="Lee H.Y."/>
            <person name="Lee Y."/>
            <person name="Oh S."/>
            <person name="Lee J.H."/>
            <person name="Choi E."/>
            <person name="Choi E."/>
            <person name="Lee S.E."/>
            <person name="Jeon J."/>
            <person name="Kim H."/>
            <person name="Choi G."/>
            <person name="Song H."/>
            <person name="Lee J."/>
            <person name="Lee S.C."/>
            <person name="Kwon J.K."/>
            <person name="Lee H.Y."/>
            <person name="Koo N."/>
            <person name="Hong Y."/>
            <person name="Kim R.W."/>
            <person name="Kang W.H."/>
            <person name="Huh J.H."/>
            <person name="Kang B.C."/>
            <person name="Yang T.J."/>
            <person name="Lee Y.H."/>
            <person name="Bennetzen J.L."/>
            <person name="Choi D."/>
        </authorList>
    </citation>
    <scope>NUCLEOTIDE SEQUENCE [LARGE SCALE GENOMIC DNA]</scope>
    <source>
        <strain evidence="3">cv. PBC81</strain>
    </source>
</reference>
<sequence length="162" mass="16995">MSSKISLVCLINVVLYMMSTSPMVAHGQSSPPIPGRIMGVQFTGPVLICPSTGRILSGVNATISCDINGDIMIVGNVTTTRLGINARLNLTGPPNLSIPGLIPNCTANVTLPIDGCSAFPLTGTLTATITFVGIFVEMVGTNCNALERFWESLRFLGALEVL</sequence>
<name>A0A2G2X4L0_CAPBA</name>
<keyword evidence="1" id="KW-0732">Signal</keyword>
<feature type="signal peptide" evidence="1">
    <location>
        <begin position="1"/>
        <end position="27"/>
    </location>
</feature>
<dbReference type="OrthoDB" id="1222677at2759"/>
<evidence type="ECO:0000313" key="3">
    <source>
        <dbReference type="Proteomes" id="UP000224567"/>
    </source>
</evidence>
<protein>
    <recommendedName>
        <fullName evidence="4">Phylloplanin</fullName>
    </recommendedName>
</protein>
<organism evidence="2 3">
    <name type="scientific">Capsicum baccatum</name>
    <name type="common">Peruvian pepper</name>
    <dbReference type="NCBI Taxonomy" id="33114"/>
    <lineage>
        <taxon>Eukaryota</taxon>
        <taxon>Viridiplantae</taxon>
        <taxon>Streptophyta</taxon>
        <taxon>Embryophyta</taxon>
        <taxon>Tracheophyta</taxon>
        <taxon>Spermatophyta</taxon>
        <taxon>Magnoliopsida</taxon>
        <taxon>eudicotyledons</taxon>
        <taxon>Gunneridae</taxon>
        <taxon>Pentapetalae</taxon>
        <taxon>asterids</taxon>
        <taxon>lamiids</taxon>
        <taxon>Solanales</taxon>
        <taxon>Solanaceae</taxon>
        <taxon>Solanoideae</taxon>
        <taxon>Capsiceae</taxon>
        <taxon>Capsicum</taxon>
    </lineage>
</organism>
<reference evidence="3" key="2">
    <citation type="journal article" date="2017" name="J. Anim. Genet.">
        <title>Multiple reference genome sequences of hot pepper reveal the massive evolution of plant disease resistance genes by retroduplication.</title>
        <authorList>
            <person name="Kim S."/>
            <person name="Park J."/>
            <person name="Yeom S.-I."/>
            <person name="Kim Y.-M."/>
            <person name="Seo E."/>
            <person name="Kim K.-T."/>
            <person name="Kim M.-S."/>
            <person name="Lee J.M."/>
            <person name="Cheong K."/>
            <person name="Shin H.-S."/>
            <person name="Kim S.-B."/>
            <person name="Han K."/>
            <person name="Lee J."/>
            <person name="Park M."/>
            <person name="Lee H.-A."/>
            <person name="Lee H.-Y."/>
            <person name="Lee Y."/>
            <person name="Oh S."/>
            <person name="Lee J.H."/>
            <person name="Choi E."/>
            <person name="Choi E."/>
            <person name="Lee S.E."/>
            <person name="Jeon J."/>
            <person name="Kim H."/>
            <person name="Choi G."/>
            <person name="Song H."/>
            <person name="Lee J."/>
            <person name="Lee S.-C."/>
            <person name="Kwon J.-K."/>
            <person name="Lee H.-Y."/>
            <person name="Koo N."/>
            <person name="Hong Y."/>
            <person name="Kim R.W."/>
            <person name="Kang W.-H."/>
            <person name="Huh J.H."/>
            <person name="Kang B.-C."/>
            <person name="Yang T.-J."/>
            <person name="Lee Y.-H."/>
            <person name="Bennetzen J.L."/>
            <person name="Choi D."/>
        </authorList>
    </citation>
    <scope>NUCLEOTIDE SEQUENCE [LARGE SCALE GENOMIC DNA]</scope>
    <source>
        <strain evidence="3">cv. PBC81</strain>
    </source>
</reference>
<dbReference type="EMBL" id="MLFT02000003">
    <property type="protein sequence ID" value="PHT52434.1"/>
    <property type="molecule type" value="Genomic_DNA"/>
</dbReference>
<feature type="chain" id="PRO_5013713522" description="Phylloplanin" evidence="1">
    <location>
        <begin position="28"/>
        <end position="162"/>
    </location>
</feature>
<dbReference type="Proteomes" id="UP000224567">
    <property type="component" value="Unassembled WGS sequence"/>
</dbReference>